<dbReference type="AlphaFoldDB" id="A0A516SJK3"/>
<sequence length="88" mass="9910">MKILTDRASATGSNYQLKNWLRDNGLSAVEVVPLAEPEIVLRGFVADVCGIMNWASSPRKDGYSSNGSDERSMAYEYYHRVGYPYWKG</sequence>
<name>A0A516SJK3_9NEIS</name>
<reference evidence="2" key="1">
    <citation type="submission" date="2019-07" db="EMBL/GenBank/DDBJ databases">
        <title>Chitinimonas sp. nov., isolated from Ny-Alesund, arctica soil.</title>
        <authorList>
            <person name="Xu Q."/>
            <person name="Peng F."/>
        </authorList>
    </citation>
    <scope>NUCLEOTIDE SEQUENCE [LARGE SCALE GENOMIC DNA]</scope>
    <source>
        <strain evidence="2">R3-44</strain>
    </source>
</reference>
<dbReference type="KEGG" id="cari:FNU76_19335"/>
<evidence type="ECO:0000313" key="1">
    <source>
        <dbReference type="EMBL" id="QDQ28330.1"/>
    </source>
</evidence>
<proteinExistence type="predicted"/>
<dbReference type="EMBL" id="CP041730">
    <property type="protein sequence ID" value="QDQ28330.1"/>
    <property type="molecule type" value="Genomic_DNA"/>
</dbReference>
<dbReference type="Proteomes" id="UP000317550">
    <property type="component" value="Chromosome"/>
</dbReference>
<gene>
    <name evidence="1" type="ORF">FNU76_19335</name>
</gene>
<dbReference type="OrthoDB" id="9128587at2"/>
<organism evidence="1 2">
    <name type="scientific">Chitinimonas arctica</name>
    <dbReference type="NCBI Taxonomy" id="2594795"/>
    <lineage>
        <taxon>Bacteria</taxon>
        <taxon>Pseudomonadati</taxon>
        <taxon>Pseudomonadota</taxon>
        <taxon>Betaproteobacteria</taxon>
        <taxon>Neisseriales</taxon>
        <taxon>Chitinibacteraceae</taxon>
        <taxon>Chitinimonas</taxon>
    </lineage>
</organism>
<dbReference type="RefSeq" id="WP_144279713.1">
    <property type="nucleotide sequence ID" value="NZ_CP041730.1"/>
</dbReference>
<accession>A0A516SJK3</accession>
<keyword evidence="2" id="KW-1185">Reference proteome</keyword>
<evidence type="ECO:0000313" key="2">
    <source>
        <dbReference type="Proteomes" id="UP000317550"/>
    </source>
</evidence>
<protein>
    <submittedName>
        <fullName evidence="1">Uncharacterized protein</fullName>
    </submittedName>
</protein>